<gene>
    <name evidence="5" type="primary">rcsC_5</name>
    <name evidence="5" type="ORF">SIID45300_00406</name>
</gene>
<dbReference type="PANTHER" id="PTHR43156:SF2">
    <property type="entry name" value="STAGE II SPORULATION PROTEIN E"/>
    <property type="match status" value="1"/>
</dbReference>
<reference evidence="5 6" key="1">
    <citation type="submission" date="2024-09" db="EMBL/GenBank/DDBJ databases">
        <title>Draft genome sequence of Candidatus Magnetaquicoccaceae bacterium FCR-1.</title>
        <authorList>
            <person name="Shimoshige H."/>
            <person name="Shimamura S."/>
            <person name="Taoka A."/>
            <person name="Kobayashi H."/>
            <person name="Maekawa T."/>
        </authorList>
    </citation>
    <scope>NUCLEOTIDE SEQUENCE [LARGE SCALE GENOMIC DNA]</scope>
    <source>
        <strain evidence="5 6">FCR-1</strain>
    </source>
</reference>
<evidence type="ECO:0000256" key="2">
    <source>
        <dbReference type="PROSITE-ProRule" id="PRU00169"/>
    </source>
</evidence>
<protein>
    <submittedName>
        <fullName evidence="5">Sensor histidine kinase RcsC</fullName>
        <ecNumber evidence="5">2.7.13.3</ecNumber>
    </submittedName>
</protein>
<evidence type="ECO:0000313" key="5">
    <source>
        <dbReference type="EMBL" id="GAB0056102.1"/>
    </source>
</evidence>
<dbReference type="Proteomes" id="UP001628193">
    <property type="component" value="Unassembled WGS sequence"/>
</dbReference>
<keyword evidence="1" id="KW-0378">Hydrolase</keyword>
<dbReference type="EC" id="2.7.13.3" evidence="5"/>
<dbReference type="Pfam" id="PF00072">
    <property type="entry name" value="Response_reg"/>
    <property type="match status" value="1"/>
</dbReference>
<dbReference type="CDD" id="cd16936">
    <property type="entry name" value="HATPase_RsbW-like"/>
    <property type="match status" value="1"/>
</dbReference>
<dbReference type="Gene3D" id="3.30.565.10">
    <property type="entry name" value="Histidine kinase-like ATPase, C-terminal domain"/>
    <property type="match status" value="1"/>
</dbReference>
<dbReference type="SMART" id="SM00331">
    <property type="entry name" value="PP2C_SIG"/>
    <property type="match status" value="1"/>
</dbReference>
<evidence type="ECO:0000313" key="6">
    <source>
        <dbReference type="Proteomes" id="UP001628193"/>
    </source>
</evidence>
<evidence type="ECO:0000256" key="3">
    <source>
        <dbReference type="SAM" id="Coils"/>
    </source>
</evidence>
<comment type="caution">
    <text evidence="5">The sequence shown here is derived from an EMBL/GenBank/DDBJ whole genome shotgun (WGS) entry which is preliminary data.</text>
</comment>
<dbReference type="PANTHER" id="PTHR43156">
    <property type="entry name" value="STAGE II SPORULATION PROTEIN E-RELATED"/>
    <property type="match status" value="1"/>
</dbReference>
<accession>A0ABQ0C5F9</accession>
<sequence length="570" mass="63398">MKILIVDDDPINRTILQRLLGKEGHEVFTAVNGRDGVEQFGLHQPDLVLLDIRMPMMNGYEAAQEIKRSHAGRFTPIIFLTAVTDEEGLVQCIDAGGDDFLTKPFNRTILQAKISAMERIRRLHARLSAQKEELEQHQERLHQELEVGQHIFANIVRSGNLLDAPCLNHWTVPMTLFNGDLLVASYNPAGGLHIMLGDFTGHGLSAAVAAMPVADIFYEMTAQGFSIGDMAEAMNVKLLSIMPRRMFCAACLIEVDHRQKSLNIWNGGLPDVLVIDGSGRLAHRVVSTRMPLGIAPMTREDRKVEILEMHPDYRVFLFSDGVTEATNAEDQMYGSERLEAHFDGSHAPGTLFHAILDDLEAFRGDARQSDDVSLLEIVCEQASQEPRESARGRQHAAIAPNPWQASFFFSAQTLKSVDPLPTIINAVMNLQAPIGHRERLYTILAELFSNALDHGLLKLDTRTKKTPEGFVQYYTQREERLARLEEGSIRIELDHVPRAENPGNGEPAGGEIHIAIEDSGAGFELEQIHSQLTGNLGHGGRGIALLRSLCHSLEYHGRGNRAEAIYRWSL</sequence>
<proteinExistence type="predicted"/>
<dbReference type="Pfam" id="PF13581">
    <property type="entry name" value="HATPase_c_2"/>
    <property type="match status" value="1"/>
</dbReference>
<dbReference type="InterPro" id="IPR036457">
    <property type="entry name" value="PPM-type-like_dom_sf"/>
</dbReference>
<dbReference type="InterPro" id="IPR001789">
    <property type="entry name" value="Sig_transdc_resp-reg_receiver"/>
</dbReference>
<keyword evidence="6" id="KW-1185">Reference proteome</keyword>
<keyword evidence="5" id="KW-0418">Kinase</keyword>
<dbReference type="InterPro" id="IPR003594">
    <property type="entry name" value="HATPase_dom"/>
</dbReference>
<keyword evidence="3" id="KW-0175">Coiled coil</keyword>
<dbReference type="GO" id="GO:0004673">
    <property type="term" value="F:protein histidine kinase activity"/>
    <property type="evidence" value="ECO:0007669"/>
    <property type="project" value="UniProtKB-EC"/>
</dbReference>
<keyword evidence="5" id="KW-0808">Transferase</keyword>
<keyword evidence="2" id="KW-0597">Phosphoprotein</keyword>
<feature type="domain" description="Response regulatory" evidence="4">
    <location>
        <begin position="2"/>
        <end position="118"/>
    </location>
</feature>
<dbReference type="RefSeq" id="WP_420903822.1">
    <property type="nucleotide sequence ID" value="NZ_BAAFGK010000002.1"/>
</dbReference>
<dbReference type="PROSITE" id="PS50110">
    <property type="entry name" value="RESPONSE_REGULATORY"/>
    <property type="match status" value="1"/>
</dbReference>
<feature type="modified residue" description="4-aspartylphosphate" evidence="2">
    <location>
        <position position="51"/>
    </location>
</feature>
<dbReference type="InterPro" id="IPR036890">
    <property type="entry name" value="HATPase_C_sf"/>
</dbReference>
<dbReference type="Gene3D" id="3.60.40.10">
    <property type="entry name" value="PPM-type phosphatase domain"/>
    <property type="match status" value="1"/>
</dbReference>
<organism evidence="5 6">
    <name type="scientific">Candidatus Magnetaquiglobus chichijimensis</name>
    <dbReference type="NCBI Taxonomy" id="3141448"/>
    <lineage>
        <taxon>Bacteria</taxon>
        <taxon>Pseudomonadati</taxon>
        <taxon>Pseudomonadota</taxon>
        <taxon>Magnetococcia</taxon>
        <taxon>Magnetococcales</taxon>
        <taxon>Candidatus Magnetaquicoccaceae</taxon>
        <taxon>Candidatus Magnetaquiglobus</taxon>
    </lineage>
</organism>
<evidence type="ECO:0000259" key="4">
    <source>
        <dbReference type="PROSITE" id="PS50110"/>
    </source>
</evidence>
<dbReference type="InterPro" id="IPR052016">
    <property type="entry name" value="Bact_Sigma-Reg"/>
</dbReference>
<dbReference type="Gene3D" id="3.40.50.2300">
    <property type="match status" value="1"/>
</dbReference>
<dbReference type="SMART" id="SM00448">
    <property type="entry name" value="REC"/>
    <property type="match status" value="1"/>
</dbReference>
<dbReference type="Pfam" id="PF07228">
    <property type="entry name" value="SpoIIE"/>
    <property type="match status" value="1"/>
</dbReference>
<dbReference type="SUPFAM" id="SSF52172">
    <property type="entry name" value="CheY-like"/>
    <property type="match status" value="1"/>
</dbReference>
<name>A0ABQ0C5F9_9PROT</name>
<feature type="coiled-coil region" evidence="3">
    <location>
        <begin position="117"/>
        <end position="147"/>
    </location>
</feature>
<evidence type="ECO:0000256" key="1">
    <source>
        <dbReference type="ARBA" id="ARBA00022801"/>
    </source>
</evidence>
<dbReference type="InterPro" id="IPR001932">
    <property type="entry name" value="PPM-type_phosphatase-like_dom"/>
</dbReference>
<dbReference type="InterPro" id="IPR011006">
    <property type="entry name" value="CheY-like_superfamily"/>
</dbReference>
<dbReference type="SUPFAM" id="SSF55874">
    <property type="entry name" value="ATPase domain of HSP90 chaperone/DNA topoisomerase II/histidine kinase"/>
    <property type="match status" value="1"/>
</dbReference>
<dbReference type="EMBL" id="BAAFGK010000002">
    <property type="protein sequence ID" value="GAB0056102.1"/>
    <property type="molecule type" value="Genomic_DNA"/>
</dbReference>